<dbReference type="Pfam" id="PF13689">
    <property type="entry name" value="DUF4154"/>
    <property type="match status" value="1"/>
</dbReference>
<dbReference type="STRING" id="83765.SAMN05660284_01959"/>
<sequence length="184" mass="20011">MVSFRSSLSRKACAIALLALYLAGAPATASAQPRASEPALKAAIIVNMLMFVDWPQYPGLISNQLRICYLDSSPVAEALNEANGKSIRNKTVQVQKKSIDTLRSCNAIYLSSADQPLLPEVLALVRDQPVLLVSDSPAYLQQGTMLNLDVAAGRIVFDFDLRAARQAKLQVSSKALRLARRIIE</sequence>
<evidence type="ECO:0008006" key="4">
    <source>
        <dbReference type="Google" id="ProtNLM"/>
    </source>
</evidence>
<reference evidence="3" key="1">
    <citation type="submission" date="2016-10" db="EMBL/GenBank/DDBJ databases">
        <authorList>
            <person name="Varghese N."/>
            <person name="Submissions S."/>
        </authorList>
    </citation>
    <scope>NUCLEOTIDE SEQUENCE [LARGE SCALE GENOMIC DNA]</scope>
    <source>
        <strain evidence="3">DSM 6150</strain>
    </source>
</reference>
<name>A0A1I5AQW4_9NEIS</name>
<dbReference type="InterPro" id="IPR025293">
    <property type="entry name" value="YfiR/HmsC-like"/>
</dbReference>
<dbReference type="Proteomes" id="UP000242869">
    <property type="component" value="Unassembled WGS sequence"/>
</dbReference>
<keyword evidence="1" id="KW-0732">Signal</keyword>
<evidence type="ECO:0000313" key="3">
    <source>
        <dbReference type="Proteomes" id="UP000242869"/>
    </source>
</evidence>
<accession>A0A1I5AQW4</accession>
<gene>
    <name evidence="2" type="ORF">SAMN05660284_01959</name>
</gene>
<keyword evidence="3" id="KW-1185">Reference proteome</keyword>
<evidence type="ECO:0000256" key="1">
    <source>
        <dbReference type="SAM" id="SignalP"/>
    </source>
</evidence>
<feature type="signal peptide" evidence="1">
    <location>
        <begin position="1"/>
        <end position="31"/>
    </location>
</feature>
<feature type="chain" id="PRO_5017251014" description="YfiR family protein" evidence="1">
    <location>
        <begin position="32"/>
        <end position="184"/>
    </location>
</feature>
<dbReference type="OrthoDB" id="8527941at2"/>
<dbReference type="RefSeq" id="WP_091195332.1">
    <property type="nucleotide sequence ID" value="NZ_FOVE01000014.1"/>
</dbReference>
<dbReference type="AlphaFoldDB" id="A0A1I5AQW4"/>
<evidence type="ECO:0000313" key="2">
    <source>
        <dbReference type="EMBL" id="SFN64823.1"/>
    </source>
</evidence>
<organism evidence="2 3">
    <name type="scientific">Formivibrio citricus</name>
    <dbReference type="NCBI Taxonomy" id="83765"/>
    <lineage>
        <taxon>Bacteria</taxon>
        <taxon>Pseudomonadati</taxon>
        <taxon>Pseudomonadota</taxon>
        <taxon>Betaproteobacteria</taxon>
        <taxon>Neisseriales</taxon>
        <taxon>Chitinibacteraceae</taxon>
        <taxon>Formivibrio</taxon>
    </lineage>
</organism>
<protein>
    <recommendedName>
        <fullName evidence="4">YfiR family protein</fullName>
    </recommendedName>
</protein>
<proteinExistence type="predicted"/>
<dbReference type="EMBL" id="FOVE01000014">
    <property type="protein sequence ID" value="SFN64823.1"/>
    <property type="molecule type" value="Genomic_DNA"/>
</dbReference>